<dbReference type="GO" id="GO:0005737">
    <property type="term" value="C:cytoplasm"/>
    <property type="evidence" value="ECO:0007669"/>
    <property type="project" value="TreeGrafter"/>
</dbReference>
<dbReference type="InterPro" id="IPR009772">
    <property type="entry name" value="CDC123"/>
</dbReference>
<dbReference type="PANTHER" id="PTHR15323">
    <property type="entry name" value="D123 PROTEIN"/>
    <property type="match status" value="1"/>
</dbReference>
<dbReference type="Proteomes" id="UP000245119">
    <property type="component" value="Linkage Group LG9"/>
</dbReference>
<dbReference type="PANTHER" id="PTHR15323:SF6">
    <property type="entry name" value="CELL DIVISION CYCLE PROTEIN 123 HOMOLOG"/>
    <property type="match status" value="1"/>
</dbReference>
<protein>
    <submittedName>
        <fullName evidence="3">Uncharacterized protein</fullName>
    </submittedName>
</protein>
<feature type="region of interest" description="Disordered" evidence="2">
    <location>
        <begin position="54"/>
        <end position="81"/>
    </location>
</feature>
<feature type="compositionally biased region" description="Acidic residues" evidence="2">
    <location>
        <begin position="62"/>
        <end position="76"/>
    </location>
</feature>
<evidence type="ECO:0000256" key="1">
    <source>
        <dbReference type="ARBA" id="ARBA00011047"/>
    </source>
</evidence>
<evidence type="ECO:0000256" key="2">
    <source>
        <dbReference type="SAM" id="MobiDB-lite"/>
    </source>
</evidence>
<dbReference type="OrthoDB" id="360540at2759"/>
<keyword evidence="4" id="KW-1185">Reference proteome</keyword>
<comment type="caution">
    <text evidence="3">The sequence shown here is derived from an EMBL/GenBank/DDBJ whole genome shotgun (WGS) entry which is preliminary data.</text>
</comment>
<dbReference type="EMBL" id="PZQS01000009">
    <property type="protein sequence ID" value="PVD25180.1"/>
    <property type="molecule type" value="Genomic_DNA"/>
</dbReference>
<comment type="similarity">
    <text evidence="1">Belongs to the CDC123 family.</text>
</comment>
<dbReference type="Pfam" id="PF07065">
    <property type="entry name" value="D123"/>
    <property type="match status" value="1"/>
</dbReference>
<sequence>MKIEDVKRCNFSYWYDTFSDVTIRSIILPIPQDFLDYLNADGIVLPEGSHQGAYSTSVQKDDDVDEEEVNWSEQDDSASASGMPDCQGFLHQIDSAIESLGGKVFPKLNWSAPQDARWVSFNNSLMCTHASDVCLLLKSSDFITHDLTQSFLQCEDYEATSAEEHLKPELILRRWTDINTSDEFRCFVHRGNLVAISQRNHSKYFRHIVTSKNEIQTDIQNFFEEVIDGNFAAEESSYVFDIWRTGKGRILLIDFNPCGPVTDPLLFDWQEIEAMDSTHIERGLIFRCIETETGIHPNIHTPFGVPQDFIDLAAGEDPFKLKDLLQLVSLESSNRFSFK</sequence>
<reference evidence="3 4" key="1">
    <citation type="submission" date="2018-04" db="EMBL/GenBank/DDBJ databases">
        <title>The genome of golden apple snail Pomacea canaliculata provides insight into stress tolerance and invasive adaptation.</title>
        <authorList>
            <person name="Liu C."/>
            <person name="Liu B."/>
            <person name="Ren Y."/>
            <person name="Zhang Y."/>
            <person name="Wang H."/>
            <person name="Li S."/>
            <person name="Jiang F."/>
            <person name="Yin L."/>
            <person name="Zhang G."/>
            <person name="Qian W."/>
            <person name="Fan W."/>
        </authorList>
    </citation>
    <scope>NUCLEOTIDE SEQUENCE [LARGE SCALE GENOMIC DNA]</scope>
    <source>
        <strain evidence="3">SZHN2017</strain>
        <tissue evidence="3">Muscle</tissue>
    </source>
</reference>
<evidence type="ECO:0000313" key="3">
    <source>
        <dbReference type="EMBL" id="PVD25180.1"/>
    </source>
</evidence>
<evidence type="ECO:0000313" key="4">
    <source>
        <dbReference type="Proteomes" id="UP000245119"/>
    </source>
</evidence>
<dbReference type="AlphaFoldDB" id="A0A2T7NVI2"/>
<dbReference type="STRING" id="400727.A0A2T7NVI2"/>
<name>A0A2T7NVI2_POMCA</name>
<gene>
    <name evidence="3" type="ORF">C0Q70_15678</name>
</gene>
<proteinExistence type="inferred from homology"/>
<organism evidence="3 4">
    <name type="scientific">Pomacea canaliculata</name>
    <name type="common">Golden apple snail</name>
    <dbReference type="NCBI Taxonomy" id="400727"/>
    <lineage>
        <taxon>Eukaryota</taxon>
        <taxon>Metazoa</taxon>
        <taxon>Spiralia</taxon>
        <taxon>Lophotrochozoa</taxon>
        <taxon>Mollusca</taxon>
        <taxon>Gastropoda</taxon>
        <taxon>Caenogastropoda</taxon>
        <taxon>Architaenioglossa</taxon>
        <taxon>Ampullarioidea</taxon>
        <taxon>Ampullariidae</taxon>
        <taxon>Pomacea</taxon>
    </lineage>
</organism>
<accession>A0A2T7NVI2</accession>